<sequence>MKNLYISMLALGSLYLLPVTDNNISASYAAEPVKQSVKVPAMRNRVYAQLARAQKLADEEGKQAGLEVLGEVENRIDSLNSYEKAMLWNFYGFMHYGNEDLDAAIDSFEKVIAEVAIPEPLRLSTLYSLAQLSMQQQKYRETLTYLKQWQQVNTKELTADQHILFAQVYYQDKQFAPSLASINKAIDEAKSKNKLPKENWLILQRANYYELKQPKKVTEVLESLVKYYEKPEYWLQLSGMYGEIGQEAKQLAAMETAWQAGYITKAQDIVTLAQLYRFNGIPYKAATLLEETIADGRIVANERHYEMLAQAYLAAKNDRKAIPALIKAGEINETGKFDAQLAQAYLNLENWHLAIKSADSALTKGGIDRVGDMHLIIGMSYFNLAQFEQSLAALKEAEQITSSAKMASQWYKYVKREQVQHNQLAMLN</sequence>
<dbReference type="Gene3D" id="1.25.40.10">
    <property type="entry name" value="Tetratricopeptide repeat domain"/>
    <property type="match status" value="2"/>
</dbReference>
<organism evidence="1 2">
    <name type="scientific">Thalassotalea castellviae</name>
    <dbReference type="NCBI Taxonomy" id="3075612"/>
    <lineage>
        <taxon>Bacteria</taxon>
        <taxon>Pseudomonadati</taxon>
        <taxon>Pseudomonadota</taxon>
        <taxon>Gammaproteobacteria</taxon>
        <taxon>Alteromonadales</taxon>
        <taxon>Colwelliaceae</taxon>
        <taxon>Thalassotalea</taxon>
    </lineage>
</organism>
<dbReference type="InterPro" id="IPR019734">
    <property type="entry name" value="TPR_rpt"/>
</dbReference>
<keyword evidence="2" id="KW-1185">Reference proteome</keyword>
<dbReference type="RefSeq" id="WP_311578172.1">
    <property type="nucleotide sequence ID" value="NZ_JAVRIF010000002.1"/>
</dbReference>
<evidence type="ECO:0000313" key="2">
    <source>
        <dbReference type="Proteomes" id="UP001266357"/>
    </source>
</evidence>
<evidence type="ECO:0000313" key="1">
    <source>
        <dbReference type="EMBL" id="MDT0602956.1"/>
    </source>
</evidence>
<dbReference type="EMBL" id="JAVRIF010000002">
    <property type="protein sequence ID" value="MDT0602956.1"/>
    <property type="molecule type" value="Genomic_DNA"/>
</dbReference>
<dbReference type="SMART" id="SM00028">
    <property type="entry name" value="TPR"/>
    <property type="match status" value="5"/>
</dbReference>
<accession>A0ABU3A1Y5</accession>
<evidence type="ECO:0008006" key="3">
    <source>
        <dbReference type="Google" id="ProtNLM"/>
    </source>
</evidence>
<dbReference type="Proteomes" id="UP001266357">
    <property type="component" value="Unassembled WGS sequence"/>
</dbReference>
<dbReference type="InterPro" id="IPR011990">
    <property type="entry name" value="TPR-like_helical_dom_sf"/>
</dbReference>
<name>A0ABU3A1Y5_9GAMM</name>
<proteinExistence type="predicted"/>
<dbReference type="SUPFAM" id="SSF48452">
    <property type="entry name" value="TPR-like"/>
    <property type="match status" value="2"/>
</dbReference>
<gene>
    <name evidence="1" type="ORF">RM573_05070</name>
</gene>
<protein>
    <recommendedName>
        <fullName evidence="3">Tetratricopeptide repeat protein</fullName>
    </recommendedName>
</protein>
<comment type="caution">
    <text evidence="1">The sequence shown here is derived from an EMBL/GenBank/DDBJ whole genome shotgun (WGS) entry which is preliminary data.</text>
</comment>
<reference evidence="1 2" key="1">
    <citation type="submission" date="2023-09" db="EMBL/GenBank/DDBJ databases">
        <authorList>
            <person name="Rey-Velasco X."/>
        </authorList>
    </citation>
    <scope>NUCLEOTIDE SEQUENCE [LARGE SCALE GENOMIC DNA]</scope>
    <source>
        <strain evidence="1 2">W431</strain>
    </source>
</reference>